<feature type="compositionally biased region" description="Basic and acidic residues" evidence="1">
    <location>
        <begin position="476"/>
        <end position="485"/>
    </location>
</feature>
<name>A0AAU8EQ95_9MICC</name>
<dbReference type="AlphaFoldDB" id="A0AAU8EQ95"/>
<dbReference type="EMBL" id="CP159279">
    <property type="protein sequence ID" value="XCH11029.1"/>
    <property type="molecule type" value="Genomic_DNA"/>
</dbReference>
<dbReference type="InterPro" id="IPR059166">
    <property type="entry name" value="PLD-like_cat"/>
</dbReference>
<evidence type="ECO:0000313" key="2">
    <source>
        <dbReference type="EMBL" id="XCH11029.1"/>
    </source>
</evidence>
<accession>A0AAU8EQ95</accession>
<dbReference type="Gene3D" id="3.30.870.10">
    <property type="entry name" value="Endonuclease Chain A"/>
    <property type="match status" value="1"/>
</dbReference>
<dbReference type="RefSeq" id="WP_353711486.1">
    <property type="nucleotide sequence ID" value="NZ_CP159279.1"/>
</dbReference>
<sequence>MLEAANRQALTQQLKPPAGFRLSHAVGTTFTLNMTSALSVPLSFVAGSGEEFTNTVAVLSALRKVSDRVDIFCQAGHIKAPSNASDLLALLEPMVHQVSVRRGLFHPKIWVLEFENDDERRYRFLCSSRNLTTDASWDLLVRLDGMPAEDGQSVAPDSGPLARFIAGLPELCTVKPDGGRLAKVSGLASRLASVQWDLPEDIQRLAFRPMGMGEQFEQGSIVAHLRDSENFPALNNKTGAAAHLGREKLVISPFLDDTLIGRLRDKWTDNLYVYSRGDQLDLLQEQTVADASASFKAFDELGIPESAESGQSDTDEFGIQRVADDLAGLHAKAYFCDYDHYTYALLGSANATQAAFAKNVEFLLEMRGAKKRLGVQRIRDSLKDVPFADYLGTGGASRSEEDEAAFRLENALRDAAAQNFLLDAVPADDARRTFTVTVSHSWSPASDFNAHLRLLSLPQPSVAVEPSHNAGSRTSSSEEGHKHDFHDVPLADVTPYLVLTLEDPEAKLSKSTVIQGSLRTDPAGRLDEIIARQLDDPQKLRQFLLLFLTPEDALPGSGTGTGWFAGAGFGDGSTAGLFEALVGAMASPDAGSVFPDLKIVMDRLLALRGDDPEIQQLHSLWAAATEALELGEHYGV</sequence>
<reference evidence="2" key="1">
    <citation type="submission" date="2024-06" db="EMBL/GenBank/DDBJ databases">
        <title>Biodegradation of dimethachlon by Arthrobacter sp. K5: mechanistic insights and ecological implications.</title>
        <authorList>
            <person name="Hu S."/>
            <person name="Lu P."/>
        </authorList>
    </citation>
    <scope>NUCLEOTIDE SEQUENCE</scope>
    <source>
        <strain evidence="2">K5</strain>
    </source>
</reference>
<evidence type="ECO:0000256" key="1">
    <source>
        <dbReference type="SAM" id="MobiDB-lite"/>
    </source>
</evidence>
<dbReference type="CDD" id="cd09176">
    <property type="entry name" value="PLDc_unchar6"/>
    <property type="match status" value="1"/>
</dbReference>
<organism evidence="2">
    <name type="scientific">Arthrobacter sp. K5</name>
    <dbReference type="NCBI Taxonomy" id="2839623"/>
    <lineage>
        <taxon>Bacteria</taxon>
        <taxon>Bacillati</taxon>
        <taxon>Actinomycetota</taxon>
        <taxon>Actinomycetes</taxon>
        <taxon>Micrococcales</taxon>
        <taxon>Micrococcaceae</taxon>
        <taxon>Arthrobacter</taxon>
    </lineage>
</organism>
<protein>
    <submittedName>
        <fullName evidence="2">Phospholipase D family protein</fullName>
    </submittedName>
</protein>
<gene>
    <name evidence="2" type="ORF">ABRP34_19840</name>
</gene>
<feature type="region of interest" description="Disordered" evidence="1">
    <location>
        <begin position="462"/>
        <end position="485"/>
    </location>
</feature>
<proteinExistence type="predicted"/>